<evidence type="ECO:0000256" key="3">
    <source>
        <dbReference type="ARBA" id="ARBA00022989"/>
    </source>
</evidence>
<dbReference type="SUPFAM" id="SSF103481">
    <property type="entry name" value="Multidrug resistance efflux transporter EmrE"/>
    <property type="match status" value="1"/>
</dbReference>
<name>A0A7S2I3M4_9DINO</name>
<feature type="domain" description="EamA" evidence="6">
    <location>
        <begin position="14"/>
        <end position="144"/>
    </location>
</feature>
<evidence type="ECO:0000256" key="2">
    <source>
        <dbReference type="ARBA" id="ARBA00022692"/>
    </source>
</evidence>
<feature type="transmembrane region" description="Helical" evidence="5">
    <location>
        <begin position="283"/>
        <end position="303"/>
    </location>
</feature>
<organism evidence="7">
    <name type="scientific">Alexandrium andersonii</name>
    <dbReference type="NCBI Taxonomy" id="327968"/>
    <lineage>
        <taxon>Eukaryota</taxon>
        <taxon>Sar</taxon>
        <taxon>Alveolata</taxon>
        <taxon>Dinophyceae</taxon>
        <taxon>Gonyaulacales</taxon>
        <taxon>Pyrocystaceae</taxon>
        <taxon>Alexandrium</taxon>
    </lineage>
</organism>
<proteinExistence type="predicted"/>
<dbReference type="Gene3D" id="1.10.3730.20">
    <property type="match status" value="1"/>
</dbReference>
<evidence type="ECO:0000256" key="4">
    <source>
        <dbReference type="ARBA" id="ARBA00023136"/>
    </source>
</evidence>
<feature type="transmembrane region" description="Helical" evidence="5">
    <location>
        <begin position="154"/>
        <end position="174"/>
    </location>
</feature>
<dbReference type="InterPro" id="IPR030184">
    <property type="entry name" value="WAT1-related"/>
</dbReference>
<dbReference type="GO" id="GO:0022857">
    <property type="term" value="F:transmembrane transporter activity"/>
    <property type="evidence" value="ECO:0007669"/>
    <property type="project" value="InterPro"/>
</dbReference>
<keyword evidence="3 5" id="KW-1133">Transmembrane helix</keyword>
<dbReference type="PANTHER" id="PTHR31218">
    <property type="entry name" value="WAT1-RELATED PROTEIN"/>
    <property type="match status" value="1"/>
</dbReference>
<feature type="transmembrane region" description="Helical" evidence="5">
    <location>
        <begin position="101"/>
        <end position="122"/>
    </location>
</feature>
<gene>
    <name evidence="7" type="ORF">AAND1436_LOCUS38454</name>
</gene>
<feature type="transmembrane region" description="Helical" evidence="5">
    <location>
        <begin position="129"/>
        <end position="148"/>
    </location>
</feature>
<comment type="subcellular location">
    <subcellularLocation>
        <location evidence="1">Membrane</location>
        <topology evidence="1">Multi-pass membrane protein</topology>
    </subcellularLocation>
</comment>
<keyword evidence="4 5" id="KW-0472">Membrane</keyword>
<reference evidence="7" key="1">
    <citation type="submission" date="2021-01" db="EMBL/GenBank/DDBJ databases">
        <authorList>
            <person name="Corre E."/>
            <person name="Pelletier E."/>
            <person name="Niang G."/>
            <person name="Scheremetjew M."/>
            <person name="Finn R."/>
            <person name="Kale V."/>
            <person name="Holt S."/>
            <person name="Cochrane G."/>
            <person name="Meng A."/>
            <person name="Brown T."/>
            <person name="Cohen L."/>
        </authorList>
    </citation>
    <scope>NUCLEOTIDE SEQUENCE</scope>
    <source>
        <strain evidence="7">CCMP2222</strain>
    </source>
</reference>
<feature type="transmembrane region" description="Helical" evidence="5">
    <location>
        <begin position="257"/>
        <end position="277"/>
    </location>
</feature>
<keyword evidence="2 5" id="KW-0812">Transmembrane</keyword>
<dbReference type="AlphaFoldDB" id="A0A7S2I3M4"/>
<evidence type="ECO:0000259" key="6">
    <source>
        <dbReference type="Pfam" id="PF00892"/>
    </source>
</evidence>
<evidence type="ECO:0000256" key="5">
    <source>
        <dbReference type="SAM" id="Phobius"/>
    </source>
</evidence>
<sequence>MKLQQCVGACLPYIVLVSVQLVFAGHSLLIHHELSGSVSVVAFAVYREVGATLCFVAAIRAFEPKEGWPQLQHSRLFLQAGGSMGGQLTLMLVALKATKPGLVTFIQPVMPVFVALLAWCYYRDRLTRVQMVGMLLCMAGTYVLASTTDGPGELDFGVLIAIMQTLVGANYLVMQKPLIRVGYSPLVVAGGSYAVALVLTATIGVANYIISRVEVVRIQWWGSSHLYPVVVMYAIILMSVYNYIAMAWVTKKAGPTVVALANLLQGLFANAAEAFLFGHQLGLAEVLGALVLSAGFVAFVLAMPRTEDEEERSFLTCQAVADASLSSTTLSDPVTIGSSE</sequence>
<evidence type="ECO:0000256" key="1">
    <source>
        <dbReference type="ARBA" id="ARBA00004141"/>
    </source>
</evidence>
<dbReference type="Pfam" id="PF00892">
    <property type="entry name" value="EamA"/>
    <property type="match status" value="1"/>
</dbReference>
<evidence type="ECO:0000313" key="7">
    <source>
        <dbReference type="EMBL" id="CAD9507520.1"/>
    </source>
</evidence>
<accession>A0A7S2I3M4</accession>
<feature type="transmembrane region" description="Helical" evidence="5">
    <location>
        <begin position="230"/>
        <end position="250"/>
    </location>
</feature>
<dbReference type="InterPro" id="IPR037185">
    <property type="entry name" value="EmrE-like"/>
</dbReference>
<feature type="transmembrane region" description="Helical" evidence="5">
    <location>
        <begin position="186"/>
        <end position="210"/>
    </location>
</feature>
<protein>
    <recommendedName>
        <fullName evidence="6">EamA domain-containing protein</fullName>
    </recommendedName>
</protein>
<dbReference type="GO" id="GO:0016020">
    <property type="term" value="C:membrane"/>
    <property type="evidence" value="ECO:0007669"/>
    <property type="project" value="UniProtKB-SubCell"/>
</dbReference>
<dbReference type="EMBL" id="HBGQ01080488">
    <property type="protein sequence ID" value="CAD9507520.1"/>
    <property type="molecule type" value="Transcribed_RNA"/>
</dbReference>
<dbReference type="InterPro" id="IPR000620">
    <property type="entry name" value="EamA_dom"/>
</dbReference>